<comment type="similarity">
    <text evidence="1 10">Belongs to the folylpolyglutamate synthase family.</text>
</comment>
<evidence type="ECO:0000256" key="2">
    <source>
        <dbReference type="ARBA" id="ARBA00013025"/>
    </source>
</evidence>
<evidence type="ECO:0000256" key="3">
    <source>
        <dbReference type="ARBA" id="ARBA00022598"/>
    </source>
</evidence>
<dbReference type="EMBL" id="AP027924">
    <property type="protein sequence ID" value="BED91766.1"/>
    <property type="molecule type" value="Genomic_DNA"/>
</dbReference>
<protein>
    <recommendedName>
        <fullName evidence="2">tetrahydrofolate synthase</fullName>
        <ecNumber evidence="2">6.3.2.17</ecNumber>
    </recommendedName>
    <alternativeName>
        <fullName evidence="8">Tetrahydrofolylpolyglutamate synthase</fullName>
    </alternativeName>
</protein>
<dbReference type="GO" id="GO:0046872">
    <property type="term" value="F:metal ion binding"/>
    <property type="evidence" value="ECO:0007669"/>
    <property type="project" value="UniProtKB-KW"/>
</dbReference>
<dbReference type="PANTHER" id="PTHR11136">
    <property type="entry name" value="FOLYLPOLYGLUTAMATE SYNTHASE-RELATED"/>
    <property type="match status" value="1"/>
</dbReference>
<keyword evidence="6 10" id="KW-0067">ATP-binding</keyword>
<dbReference type="InterPro" id="IPR001645">
    <property type="entry name" value="Folylpolyglutamate_synth"/>
</dbReference>
<dbReference type="PIRSF" id="PIRSF001563">
    <property type="entry name" value="Folylpolyglu_synth"/>
    <property type="match status" value="1"/>
</dbReference>
<accession>A0AA48KVC5</accession>
<dbReference type="Pfam" id="PF08245">
    <property type="entry name" value="Mur_ligase_M"/>
    <property type="match status" value="1"/>
</dbReference>
<reference evidence="13" key="1">
    <citation type="journal article" date="2023" name="ISME J.">
        <title>Emergence of putative energy parasites within Clostridia revealed by genome analysis of a novel endosymbiotic clade.</title>
        <authorList>
            <person name="Takahashi K."/>
            <person name="Kuwahara H."/>
            <person name="Horikawa Y."/>
            <person name="Izawa K."/>
            <person name="Kato D."/>
            <person name="Inagaki T."/>
            <person name="Yuki M."/>
            <person name="Ohkuma M."/>
            <person name="Hongoh Y."/>
        </authorList>
    </citation>
    <scope>NUCLEOTIDE SEQUENCE</scope>
    <source>
        <strain evidence="13">CfP3-15</strain>
    </source>
</reference>
<organism evidence="13">
    <name type="scientific">Candidatus Improbicoccus pseudotrichonymphae</name>
    <dbReference type="NCBI Taxonomy" id="3033792"/>
    <lineage>
        <taxon>Bacteria</taxon>
        <taxon>Bacillati</taxon>
        <taxon>Bacillota</taxon>
        <taxon>Clostridia</taxon>
        <taxon>Candidatus Improbicoccus</taxon>
    </lineage>
</organism>
<dbReference type="KEGG" id="ips:CfP315_0292"/>
<evidence type="ECO:0000256" key="6">
    <source>
        <dbReference type="ARBA" id="ARBA00022840"/>
    </source>
</evidence>
<evidence type="ECO:0000313" key="13">
    <source>
        <dbReference type="EMBL" id="BED91766.1"/>
    </source>
</evidence>
<dbReference type="GO" id="GO:0005524">
    <property type="term" value="F:ATP binding"/>
    <property type="evidence" value="ECO:0007669"/>
    <property type="project" value="UniProtKB-KW"/>
</dbReference>
<dbReference type="Proteomes" id="UP001337580">
    <property type="component" value="Chromosome"/>
</dbReference>
<evidence type="ECO:0000256" key="8">
    <source>
        <dbReference type="ARBA" id="ARBA00030592"/>
    </source>
</evidence>
<evidence type="ECO:0000256" key="10">
    <source>
        <dbReference type="PIRNR" id="PIRNR001563"/>
    </source>
</evidence>
<gene>
    <name evidence="13" type="ORF">CfP315_0292</name>
</gene>
<evidence type="ECO:0000256" key="9">
    <source>
        <dbReference type="ARBA" id="ARBA00047493"/>
    </source>
</evidence>
<sequence>MKYKDALRLINSRLKFGIKPGLERIRSLLDKLGNPQDNFKSVHVSGTNGKGSICAMLSSILINCNDNLKVGAFSSPHLIDERERIKINNKKISKKFFIKYTKKFLKITNKNKIFVTEFEFITAMAFQFFSDKRIDIAILETGLGGRLDSTNVVSKTVLCVISEISFDHTKILGKTLLEIAREKAGIIKNNAFVVVSPNQKPEILKIFEKKCKKLNCNFVFLENKIEINQNTCVFDKYEIFNYEDKCYKIPLLGEYQSLNLATVLSCVDFLKKHFKISDSSVEIGLKKVRLRARFEKISVRPLIIIDGAHNLSAVKYLRLSVEKYLKNFKKIALFAAMKDKDIEKMLKEVDNLFEEIIITRVKNSRAANIEYIYKIAKNFFKKVTCCENAEEAIRIVIQKNKQACIIFGSLYLAGEVLNIFNQGLR</sequence>
<evidence type="ECO:0000259" key="12">
    <source>
        <dbReference type="Pfam" id="PF08245"/>
    </source>
</evidence>
<dbReference type="PANTHER" id="PTHR11136:SF0">
    <property type="entry name" value="DIHYDROFOLATE SYNTHETASE-RELATED"/>
    <property type="match status" value="1"/>
</dbReference>
<dbReference type="GO" id="GO:0008841">
    <property type="term" value="F:dihydrofolate synthase activity"/>
    <property type="evidence" value="ECO:0007669"/>
    <property type="project" value="TreeGrafter"/>
</dbReference>
<dbReference type="InterPro" id="IPR004101">
    <property type="entry name" value="Mur_ligase_C"/>
</dbReference>
<dbReference type="SUPFAM" id="SSF53244">
    <property type="entry name" value="MurD-like peptide ligases, peptide-binding domain"/>
    <property type="match status" value="1"/>
</dbReference>
<dbReference type="InterPro" id="IPR036615">
    <property type="entry name" value="Mur_ligase_C_dom_sf"/>
</dbReference>
<evidence type="ECO:0000259" key="11">
    <source>
        <dbReference type="Pfam" id="PF02875"/>
    </source>
</evidence>
<dbReference type="Pfam" id="PF02875">
    <property type="entry name" value="Mur_ligase_C"/>
    <property type="match status" value="1"/>
</dbReference>
<feature type="domain" description="Mur ligase central" evidence="12">
    <location>
        <begin position="44"/>
        <end position="265"/>
    </location>
</feature>
<evidence type="ECO:0000256" key="7">
    <source>
        <dbReference type="ARBA" id="ARBA00022842"/>
    </source>
</evidence>
<evidence type="ECO:0000256" key="1">
    <source>
        <dbReference type="ARBA" id="ARBA00008276"/>
    </source>
</evidence>
<dbReference type="InterPro" id="IPR013221">
    <property type="entry name" value="Mur_ligase_cen"/>
</dbReference>
<keyword evidence="3 10" id="KW-0436">Ligase</keyword>
<keyword evidence="7" id="KW-0460">Magnesium</keyword>
<dbReference type="GO" id="GO:0005737">
    <property type="term" value="C:cytoplasm"/>
    <property type="evidence" value="ECO:0007669"/>
    <property type="project" value="TreeGrafter"/>
</dbReference>
<proteinExistence type="inferred from homology"/>
<dbReference type="NCBIfam" id="TIGR01499">
    <property type="entry name" value="folC"/>
    <property type="match status" value="1"/>
</dbReference>
<dbReference type="Gene3D" id="3.40.1190.10">
    <property type="entry name" value="Mur-like, catalytic domain"/>
    <property type="match status" value="1"/>
</dbReference>
<keyword evidence="5 10" id="KW-0547">Nucleotide-binding</keyword>
<dbReference type="InterPro" id="IPR036565">
    <property type="entry name" value="Mur-like_cat_sf"/>
</dbReference>
<dbReference type="GO" id="GO:0004326">
    <property type="term" value="F:tetrahydrofolylpolyglutamate synthase activity"/>
    <property type="evidence" value="ECO:0007669"/>
    <property type="project" value="UniProtKB-EC"/>
</dbReference>
<evidence type="ECO:0000256" key="4">
    <source>
        <dbReference type="ARBA" id="ARBA00022723"/>
    </source>
</evidence>
<comment type="catalytic activity">
    <reaction evidence="9">
        <text>(6S)-5,6,7,8-tetrahydrofolyl-(gamma-L-Glu)(n) + L-glutamate + ATP = (6S)-5,6,7,8-tetrahydrofolyl-(gamma-L-Glu)(n+1) + ADP + phosphate + H(+)</text>
        <dbReference type="Rhea" id="RHEA:10580"/>
        <dbReference type="Rhea" id="RHEA-COMP:14738"/>
        <dbReference type="Rhea" id="RHEA-COMP:14740"/>
        <dbReference type="ChEBI" id="CHEBI:15378"/>
        <dbReference type="ChEBI" id="CHEBI:29985"/>
        <dbReference type="ChEBI" id="CHEBI:30616"/>
        <dbReference type="ChEBI" id="CHEBI:43474"/>
        <dbReference type="ChEBI" id="CHEBI:141005"/>
        <dbReference type="ChEBI" id="CHEBI:456216"/>
        <dbReference type="EC" id="6.3.2.17"/>
    </reaction>
</comment>
<dbReference type="Gene3D" id="3.90.190.20">
    <property type="entry name" value="Mur ligase, C-terminal domain"/>
    <property type="match status" value="1"/>
</dbReference>
<feature type="domain" description="Mur ligase C-terminal" evidence="11">
    <location>
        <begin position="293"/>
        <end position="407"/>
    </location>
</feature>
<dbReference type="PROSITE" id="PS01012">
    <property type="entry name" value="FOLYLPOLYGLU_SYNT_2"/>
    <property type="match status" value="1"/>
</dbReference>
<keyword evidence="4" id="KW-0479">Metal-binding</keyword>
<dbReference type="SUPFAM" id="SSF53623">
    <property type="entry name" value="MurD-like peptide ligases, catalytic domain"/>
    <property type="match status" value="1"/>
</dbReference>
<dbReference type="InterPro" id="IPR018109">
    <property type="entry name" value="Folylpolyglutamate_synth_CS"/>
</dbReference>
<dbReference type="AlphaFoldDB" id="A0AA48KVC5"/>
<name>A0AA48KVC5_9FIRM</name>
<evidence type="ECO:0000256" key="5">
    <source>
        <dbReference type="ARBA" id="ARBA00022741"/>
    </source>
</evidence>
<dbReference type="EC" id="6.3.2.17" evidence="2"/>